<feature type="active site" description="Proton donor/acceptor" evidence="3">
    <location>
        <position position="132"/>
    </location>
</feature>
<evidence type="ECO:0000313" key="7">
    <source>
        <dbReference type="Proteomes" id="UP000039865"/>
    </source>
</evidence>
<keyword evidence="6" id="KW-0121">Carboxypeptidase</keyword>
<proteinExistence type="inferred from homology"/>
<gene>
    <name evidence="6" type="primary">Contig4234.g4531</name>
    <name evidence="6" type="ORF">STYLEM_13405</name>
</gene>
<dbReference type="GO" id="GO:0004181">
    <property type="term" value="F:metallocarboxypeptidase activity"/>
    <property type="evidence" value="ECO:0007669"/>
    <property type="project" value="InterPro"/>
</dbReference>
<comment type="cofactor">
    <cofactor evidence="1">
        <name>Zn(2+)</name>
        <dbReference type="ChEBI" id="CHEBI:29105"/>
    </cofactor>
</comment>
<dbReference type="PROSITE" id="PS52035">
    <property type="entry name" value="PEPTIDASE_M14"/>
    <property type="match status" value="1"/>
</dbReference>
<name>A0A078APP1_STYLE</name>
<reference evidence="6 7" key="1">
    <citation type="submission" date="2014-06" db="EMBL/GenBank/DDBJ databases">
        <authorList>
            <person name="Swart Estienne"/>
        </authorList>
    </citation>
    <scope>NUCLEOTIDE SEQUENCE [LARGE SCALE GENOMIC DNA]</scope>
    <source>
        <strain evidence="6 7">130c</strain>
    </source>
</reference>
<dbReference type="PANTHER" id="PTHR12756">
    <property type="entry name" value="CYTOSOLIC CARBOXYPEPTIDASE"/>
    <property type="match status" value="1"/>
</dbReference>
<dbReference type="InParanoid" id="A0A078APP1"/>
<evidence type="ECO:0000256" key="3">
    <source>
        <dbReference type="PROSITE-ProRule" id="PRU01379"/>
    </source>
</evidence>
<dbReference type="OrthoDB" id="10253041at2759"/>
<feature type="compositionally biased region" description="Low complexity" evidence="4">
    <location>
        <begin position="271"/>
        <end position="282"/>
    </location>
</feature>
<keyword evidence="6" id="KW-0378">Hydrolase</keyword>
<dbReference type="AlphaFoldDB" id="A0A078APP1"/>
<dbReference type="Gene3D" id="3.40.630.10">
    <property type="entry name" value="Zn peptidases"/>
    <property type="match status" value="1"/>
</dbReference>
<organism evidence="6 7">
    <name type="scientific">Stylonychia lemnae</name>
    <name type="common">Ciliate</name>
    <dbReference type="NCBI Taxonomy" id="5949"/>
    <lineage>
        <taxon>Eukaryota</taxon>
        <taxon>Sar</taxon>
        <taxon>Alveolata</taxon>
        <taxon>Ciliophora</taxon>
        <taxon>Intramacronucleata</taxon>
        <taxon>Spirotrichea</taxon>
        <taxon>Stichotrichia</taxon>
        <taxon>Sporadotrichida</taxon>
        <taxon>Oxytrichidae</taxon>
        <taxon>Stylonychinae</taxon>
        <taxon>Stylonychia</taxon>
    </lineage>
</organism>
<feature type="region of interest" description="Disordered" evidence="4">
    <location>
        <begin position="255"/>
        <end position="290"/>
    </location>
</feature>
<sequence>MLNPDGVIVGNYRCSLSGQDLNRQWISPSGRLHPEIQTVKQMMRKTLESRAIYLFCDFHGHSRSKNAFMYGCNNNTSKDKKLKEKIFPLLFSKLSDNFSFEGCSFNIQKSKESTARVVVWKEFQLINSFTLECSFCGPNKGLYKDTHFNTQMMLDLGTKFCHTLLDYSEKDQFKVKQAMKELELLYNKSQSNNLAGPANSVLDDIEKFNIQPSISANKTDNLVIKSEQIKSTNSVDVRQNQPKTSYIRAKYAGIKRVRGKNGQSSKDDNPQQNQMQQQQNQMRESTQQNTGSLLSHNIAQAGILATQSAGGGRSRSTTNGMNGNFVKIGEKDTVNRDND</sequence>
<dbReference type="SUPFAM" id="SSF53187">
    <property type="entry name" value="Zn-dependent exopeptidases"/>
    <property type="match status" value="1"/>
</dbReference>
<comment type="similarity">
    <text evidence="2 3">Belongs to the peptidase M14 family.</text>
</comment>
<protein>
    <submittedName>
        <fullName evidence="6">Cytosolic carboxypeptidase 3</fullName>
    </submittedName>
</protein>
<dbReference type="InterPro" id="IPR050821">
    <property type="entry name" value="Cytosolic_carboxypeptidase"/>
</dbReference>
<feature type="compositionally biased region" description="Basic and acidic residues" evidence="4">
    <location>
        <begin position="328"/>
        <end position="339"/>
    </location>
</feature>
<evidence type="ECO:0000313" key="6">
    <source>
        <dbReference type="EMBL" id="CDW84345.1"/>
    </source>
</evidence>
<dbReference type="GO" id="GO:0008270">
    <property type="term" value="F:zinc ion binding"/>
    <property type="evidence" value="ECO:0007669"/>
    <property type="project" value="InterPro"/>
</dbReference>
<feature type="domain" description="Peptidase M14" evidence="5">
    <location>
        <begin position="1"/>
        <end position="161"/>
    </location>
</feature>
<dbReference type="Proteomes" id="UP000039865">
    <property type="component" value="Unassembled WGS sequence"/>
</dbReference>
<dbReference type="GO" id="GO:0006508">
    <property type="term" value="P:proteolysis"/>
    <property type="evidence" value="ECO:0007669"/>
    <property type="project" value="InterPro"/>
</dbReference>
<evidence type="ECO:0000256" key="1">
    <source>
        <dbReference type="ARBA" id="ARBA00001947"/>
    </source>
</evidence>
<dbReference type="InterPro" id="IPR000834">
    <property type="entry name" value="Peptidase_M14"/>
</dbReference>
<keyword evidence="7" id="KW-1185">Reference proteome</keyword>
<evidence type="ECO:0000256" key="4">
    <source>
        <dbReference type="SAM" id="MobiDB-lite"/>
    </source>
</evidence>
<accession>A0A078APP1</accession>
<evidence type="ECO:0000259" key="5">
    <source>
        <dbReference type="PROSITE" id="PS52035"/>
    </source>
</evidence>
<dbReference type="PANTHER" id="PTHR12756:SF11">
    <property type="entry name" value="CYTOSOLIC CARBOXYPEPTIDASE 1"/>
    <property type="match status" value="1"/>
</dbReference>
<dbReference type="EMBL" id="CCKQ01012722">
    <property type="protein sequence ID" value="CDW84345.1"/>
    <property type="molecule type" value="Genomic_DNA"/>
</dbReference>
<evidence type="ECO:0000256" key="2">
    <source>
        <dbReference type="ARBA" id="ARBA00005988"/>
    </source>
</evidence>
<feature type="region of interest" description="Disordered" evidence="4">
    <location>
        <begin position="305"/>
        <end position="339"/>
    </location>
</feature>
<keyword evidence="6" id="KW-0645">Protease</keyword>